<organism evidence="1">
    <name type="scientific">Homalodisca liturata</name>
    <dbReference type="NCBI Taxonomy" id="320908"/>
    <lineage>
        <taxon>Eukaryota</taxon>
        <taxon>Metazoa</taxon>
        <taxon>Ecdysozoa</taxon>
        <taxon>Arthropoda</taxon>
        <taxon>Hexapoda</taxon>
        <taxon>Insecta</taxon>
        <taxon>Pterygota</taxon>
        <taxon>Neoptera</taxon>
        <taxon>Paraneoptera</taxon>
        <taxon>Hemiptera</taxon>
        <taxon>Auchenorrhyncha</taxon>
        <taxon>Membracoidea</taxon>
        <taxon>Cicadellidae</taxon>
        <taxon>Cicadellinae</taxon>
        <taxon>Proconiini</taxon>
        <taxon>Homalodisca</taxon>
    </lineage>
</organism>
<feature type="non-terminal residue" evidence="1">
    <location>
        <position position="1"/>
    </location>
</feature>
<dbReference type="AlphaFoldDB" id="A0A1B6K0Z9"/>
<reference evidence="1" key="1">
    <citation type="submission" date="2015-11" db="EMBL/GenBank/DDBJ databases">
        <title>De novo transcriptome assembly of four potential Pierce s Disease insect vectors from Arizona vineyards.</title>
        <authorList>
            <person name="Tassone E.E."/>
        </authorList>
    </citation>
    <scope>NUCLEOTIDE SEQUENCE</scope>
</reference>
<sequence length="109" mass="12463">QYKALEAYIDEHGCPGEVVLGSSRRLHIVAIEDLRRAMRIFSDSARIFNEFMLERFAAGLCKINRVQRTQGFIDDTFDYLEGFIEEMDSVCAEAGVGKHSELLCMERLI</sequence>
<evidence type="ECO:0000313" key="1">
    <source>
        <dbReference type="EMBL" id="JAT05115.1"/>
    </source>
</evidence>
<gene>
    <name evidence="1" type="ORF">g.59223</name>
</gene>
<protein>
    <submittedName>
        <fullName evidence="1">Uncharacterized protein</fullName>
    </submittedName>
</protein>
<accession>A0A1B6K0Z9</accession>
<name>A0A1B6K0Z9_9HEMI</name>
<proteinExistence type="predicted"/>
<dbReference type="EMBL" id="GECU01002592">
    <property type="protein sequence ID" value="JAT05115.1"/>
    <property type="molecule type" value="Transcribed_RNA"/>
</dbReference>
<feature type="non-terminal residue" evidence="1">
    <location>
        <position position="109"/>
    </location>
</feature>